<gene>
    <name evidence="12" type="ORF">ACI76L_11535</name>
</gene>
<evidence type="ECO:0000256" key="8">
    <source>
        <dbReference type="ARBA" id="ARBA00023014"/>
    </source>
</evidence>
<dbReference type="InterPro" id="IPR015424">
    <property type="entry name" value="PyrdxlP-dep_Trfase"/>
</dbReference>
<dbReference type="EMBL" id="JBJGWJ010000011">
    <property type="protein sequence ID" value="MFK8294417.1"/>
    <property type="molecule type" value="Genomic_DNA"/>
</dbReference>
<evidence type="ECO:0000256" key="5">
    <source>
        <dbReference type="ARBA" id="ARBA00022723"/>
    </source>
</evidence>
<evidence type="ECO:0000259" key="11">
    <source>
        <dbReference type="Pfam" id="PF00266"/>
    </source>
</evidence>
<dbReference type="Gene3D" id="3.40.640.10">
    <property type="entry name" value="Type I PLP-dependent aspartate aminotransferase-like (Major domain)"/>
    <property type="match status" value="1"/>
</dbReference>
<comment type="cofactor">
    <cofactor evidence="1 10">
        <name>pyridoxal 5'-phosphate</name>
        <dbReference type="ChEBI" id="CHEBI:597326"/>
    </cofactor>
</comment>
<evidence type="ECO:0000256" key="6">
    <source>
        <dbReference type="ARBA" id="ARBA00022898"/>
    </source>
</evidence>
<comment type="catalytic activity">
    <reaction evidence="9">
        <text>(sulfur carrier)-H + L-cysteine = (sulfur carrier)-SH + L-alanine</text>
        <dbReference type="Rhea" id="RHEA:43892"/>
        <dbReference type="Rhea" id="RHEA-COMP:14737"/>
        <dbReference type="Rhea" id="RHEA-COMP:14739"/>
        <dbReference type="ChEBI" id="CHEBI:29917"/>
        <dbReference type="ChEBI" id="CHEBI:35235"/>
        <dbReference type="ChEBI" id="CHEBI:57972"/>
        <dbReference type="ChEBI" id="CHEBI:64428"/>
        <dbReference type="EC" id="2.8.1.7"/>
    </reaction>
</comment>
<dbReference type="Pfam" id="PF00266">
    <property type="entry name" value="Aminotran_5"/>
    <property type="match status" value="1"/>
</dbReference>
<dbReference type="PROSITE" id="PS00595">
    <property type="entry name" value="AA_TRANSFER_CLASS_5"/>
    <property type="match status" value="1"/>
</dbReference>
<evidence type="ECO:0000256" key="10">
    <source>
        <dbReference type="RuleBase" id="RU004504"/>
    </source>
</evidence>
<dbReference type="EC" id="2.8.1.7" evidence="3"/>
<evidence type="ECO:0000256" key="1">
    <source>
        <dbReference type="ARBA" id="ARBA00001933"/>
    </source>
</evidence>
<evidence type="ECO:0000256" key="2">
    <source>
        <dbReference type="ARBA" id="ARBA00006490"/>
    </source>
</evidence>
<evidence type="ECO:0000256" key="7">
    <source>
        <dbReference type="ARBA" id="ARBA00023004"/>
    </source>
</evidence>
<feature type="domain" description="Aminotransferase class V" evidence="11">
    <location>
        <begin position="7"/>
        <end position="376"/>
    </location>
</feature>
<dbReference type="Proteomes" id="UP001622370">
    <property type="component" value="Unassembled WGS sequence"/>
</dbReference>
<keyword evidence="4" id="KW-0808">Transferase</keyword>
<organism evidence="12 13">
    <name type="scientific">Capnocytophaga stomatis</name>
    <dbReference type="NCBI Taxonomy" id="1848904"/>
    <lineage>
        <taxon>Bacteria</taxon>
        <taxon>Pseudomonadati</taxon>
        <taxon>Bacteroidota</taxon>
        <taxon>Flavobacteriia</taxon>
        <taxon>Flavobacteriales</taxon>
        <taxon>Flavobacteriaceae</taxon>
        <taxon>Capnocytophaga</taxon>
    </lineage>
</organism>
<dbReference type="Gene3D" id="1.10.260.50">
    <property type="match status" value="1"/>
</dbReference>
<dbReference type="PANTHER" id="PTHR11601:SF34">
    <property type="entry name" value="CYSTEINE DESULFURASE"/>
    <property type="match status" value="1"/>
</dbReference>
<dbReference type="InterPro" id="IPR016454">
    <property type="entry name" value="Cysteine_dSase"/>
</dbReference>
<dbReference type="InterPro" id="IPR020578">
    <property type="entry name" value="Aminotrans_V_PyrdxlP_BS"/>
</dbReference>
<proteinExistence type="inferred from homology"/>
<name>A0ABW8QDF4_9FLAO</name>
<keyword evidence="6" id="KW-0663">Pyridoxal phosphate</keyword>
<reference evidence="12 13" key="1">
    <citation type="journal article" date="2016" name="Sci. Rep.">
        <title>Whole genome sequencing identifies a novel species of the genus Capnocytophaga isolated from dog and cat bite wounds in humans.</title>
        <authorList>
            <person name="Zangenah S."/>
            <person name="Abbasi N."/>
            <person name="Andersson A.F."/>
            <person name="Bergman P."/>
        </authorList>
    </citation>
    <scope>NUCLEOTIDE SEQUENCE [LARGE SCALE GENOMIC DNA]</scope>
    <source>
        <strain evidence="12 13">W5</strain>
    </source>
</reference>
<dbReference type="PIRSF" id="PIRSF005572">
    <property type="entry name" value="NifS"/>
    <property type="match status" value="1"/>
</dbReference>
<keyword evidence="5" id="KW-0479">Metal-binding</keyword>
<dbReference type="RefSeq" id="WP_405254883.1">
    <property type="nucleotide sequence ID" value="NZ_JBJGWE010000011.1"/>
</dbReference>
<dbReference type="Gene3D" id="3.90.1150.10">
    <property type="entry name" value="Aspartate Aminotransferase, domain 1"/>
    <property type="match status" value="1"/>
</dbReference>
<keyword evidence="8" id="KW-0411">Iron-sulfur</keyword>
<dbReference type="SUPFAM" id="SSF53383">
    <property type="entry name" value="PLP-dependent transferases"/>
    <property type="match status" value="1"/>
</dbReference>
<dbReference type="InterPro" id="IPR015422">
    <property type="entry name" value="PyrdxlP-dep_Trfase_small"/>
</dbReference>
<comment type="caution">
    <text evidence="12">The sequence shown here is derived from an EMBL/GenBank/DDBJ whole genome shotgun (WGS) entry which is preliminary data.</text>
</comment>
<protein>
    <recommendedName>
        <fullName evidence="3">cysteine desulfurase</fullName>
        <ecNumber evidence="3">2.8.1.7</ecNumber>
    </recommendedName>
</protein>
<dbReference type="InterPro" id="IPR000192">
    <property type="entry name" value="Aminotrans_V_dom"/>
</dbReference>
<keyword evidence="13" id="KW-1185">Reference proteome</keyword>
<dbReference type="PANTHER" id="PTHR11601">
    <property type="entry name" value="CYSTEINE DESULFURYLASE FAMILY MEMBER"/>
    <property type="match status" value="1"/>
</dbReference>
<accession>A0ABW8QDF4</accession>
<evidence type="ECO:0000256" key="4">
    <source>
        <dbReference type="ARBA" id="ARBA00022679"/>
    </source>
</evidence>
<evidence type="ECO:0000313" key="13">
    <source>
        <dbReference type="Proteomes" id="UP001622370"/>
    </source>
</evidence>
<dbReference type="InterPro" id="IPR015421">
    <property type="entry name" value="PyrdxlP-dep_Trfase_major"/>
</dbReference>
<evidence type="ECO:0000313" key="12">
    <source>
        <dbReference type="EMBL" id="MFK8294417.1"/>
    </source>
</evidence>
<evidence type="ECO:0000256" key="3">
    <source>
        <dbReference type="ARBA" id="ARBA00012239"/>
    </source>
</evidence>
<comment type="similarity">
    <text evidence="2">Belongs to the class-V pyridoxal-phosphate-dependent aminotransferase family. NifS/IscS subfamily.</text>
</comment>
<sequence length="383" mass="42927">MNLKDRIYFDNASTTKPFAEVIEVLSQTLSDVYGNPSSTHSFGRSAKSLIESARKNIAKELKVQASEIIFTSGGTEANNLILRGCVRDLGVQSIITSPIEHHAVLHTTELLKSEYNIDIHYVRLTEEGDIDLKHLEELLQKASRQKVLVSLMHVNNEIGNILPLKKVSELCKLYGAYFHSDMVQSVGHFRLNLNELSVDFATASAHKFHGIKGVGFAYIRKEIDLNGFIFGGEQERGMRGGTEPLHNIVAMEKAFVQSYKNLEENMLYLSELKQYFIKRIKEVFPDALFNGKSANLTQSTHTIINVGFPSLQQKNDTLLFYLDLKGIACSKGSACQSGSTQNSHVLTAFLPEDRLKIPSLRFSFSQFNTKQEIDTFVDILSSL</sequence>
<keyword evidence="7" id="KW-0408">Iron</keyword>
<evidence type="ECO:0000256" key="9">
    <source>
        <dbReference type="ARBA" id="ARBA00050776"/>
    </source>
</evidence>